<accession>A0A087T7J1</accession>
<evidence type="ECO:0000313" key="1">
    <source>
        <dbReference type="EMBL" id="KFM61080.1"/>
    </source>
</evidence>
<name>A0A087T7J1_STEMI</name>
<organism evidence="1 2">
    <name type="scientific">Stegodyphus mimosarum</name>
    <name type="common">African social velvet spider</name>
    <dbReference type="NCBI Taxonomy" id="407821"/>
    <lineage>
        <taxon>Eukaryota</taxon>
        <taxon>Metazoa</taxon>
        <taxon>Ecdysozoa</taxon>
        <taxon>Arthropoda</taxon>
        <taxon>Chelicerata</taxon>
        <taxon>Arachnida</taxon>
        <taxon>Araneae</taxon>
        <taxon>Araneomorphae</taxon>
        <taxon>Entelegynae</taxon>
        <taxon>Eresoidea</taxon>
        <taxon>Eresidae</taxon>
        <taxon>Stegodyphus</taxon>
    </lineage>
</organism>
<gene>
    <name evidence="1" type="ORF">X975_20153</name>
</gene>
<protein>
    <submittedName>
        <fullName evidence="1">Uncharacterized protein</fullName>
    </submittedName>
</protein>
<dbReference type="Proteomes" id="UP000054359">
    <property type="component" value="Unassembled WGS sequence"/>
</dbReference>
<proteinExistence type="predicted"/>
<sequence length="42" mass="4686">MPGAQNLETIKIASLCDFHLGINLSKRHKAYLSEDSFFSDTS</sequence>
<feature type="non-terminal residue" evidence="1">
    <location>
        <position position="42"/>
    </location>
</feature>
<evidence type="ECO:0000313" key="2">
    <source>
        <dbReference type="Proteomes" id="UP000054359"/>
    </source>
</evidence>
<keyword evidence="2" id="KW-1185">Reference proteome</keyword>
<dbReference type="EMBL" id="KK113797">
    <property type="protein sequence ID" value="KFM61080.1"/>
    <property type="molecule type" value="Genomic_DNA"/>
</dbReference>
<reference evidence="1 2" key="1">
    <citation type="submission" date="2013-11" db="EMBL/GenBank/DDBJ databases">
        <title>Genome sequencing of Stegodyphus mimosarum.</title>
        <authorList>
            <person name="Bechsgaard J."/>
        </authorList>
    </citation>
    <scope>NUCLEOTIDE SEQUENCE [LARGE SCALE GENOMIC DNA]</scope>
</reference>
<dbReference type="AlphaFoldDB" id="A0A087T7J1"/>